<name>A0A6D2ICY7_9BRAS</name>
<feature type="compositionally biased region" description="Basic and acidic residues" evidence="1">
    <location>
        <begin position="1"/>
        <end position="11"/>
    </location>
</feature>
<proteinExistence type="predicted"/>
<evidence type="ECO:0000256" key="1">
    <source>
        <dbReference type="SAM" id="MobiDB-lite"/>
    </source>
</evidence>
<dbReference type="InterPro" id="IPR021109">
    <property type="entry name" value="Peptidase_aspartic_dom_sf"/>
</dbReference>
<feature type="compositionally biased region" description="Polar residues" evidence="1">
    <location>
        <begin position="53"/>
        <end position="65"/>
    </location>
</feature>
<dbReference type="AlphaFoldDB" id="A0A6D2ICY7"/>
<dbReference type="PANTHER" id="PTHR33067:SF9">
    <property type="entry name" value="RNA-DIRECTED DNA POLYMERASE"/>
    <property type="match status" value="1"/>
</dbReference>
<accession>A0A6D2ICY7</accession>
<reference evidence="2" key="1">
    <citation type="submission" date="2020-01" db="EMBL/GenBank/DDBJ databases">
        <authorList>
            <person name="Mishra B."/>
        </authorList>
    </citation>
    <scope>NUCLEOTIDE SEQUENCE [LARGE SCALE GENOMIC DNA]</scope>
</reference>
<evidence type="ECO:0008006" key="4">
    <source>
        <dbReference type="Google" id="ProtNLM"/>
    </source>
</evidence>
<comment type="caution">
    <text evidence="2">The sequence shown here is derived from an EMBL/GenBank/DDBJ whole genome shotgun (WGS) entry which is preliminary data.</text>
</comment>
<dbReference type="OrthoDB" id="1112103at2759"/>
<dbReference type="Proteomes" id="UP000467841">
    <property type="component" value="Unassembled WGS sequence"/>
</dbReference>
<evidence type="ECO:0000313" key="2">
    <source>
        <dbReference type="EMBL" id="CAA7023838.1"/>
    </source>
</evidence>
<feature type="region of interest" description="Disordered" evidence="1">
    <location>
        <begin position="1"/>
        <end position="38"/>
    </location>
</feature>
<evidence type="ECO:0000313" key="3">
    <source>
        <dbReference type="Proteomes" id="UP000467841"/>
    </source>
</evidence>
<keyword evidence="3" id="KW-1185">Reference proteome</keyword>
<feature type="region of interest" description="Disordered" evidence="1">
    <location>
        <begin position="50"/>
        <end position="73"/>
    </location>
</feature>
<dbReference type="Gene3D" id="2.40.70.10">
    <property type="entry name" value="Acid Proteases"/>
    <property type="match status" value="1"/>
</dbReference>
<protein>
    <recommendedName>
        <fullName evidence="4">Aspartic peptidase DDI1-type domain-containing protein</fullName>
    </recommendedName>
</protein>
<dbReference type="PANTHER" id="PTHR33067">
    <property type="entry name" value="RNA-DIRECTED DNA POLYMERASE-RELATED"/>
    <property type="match status" value="1"/>
</dbReference>
<organism evidence="2 3">
    <name type="scientific">Microthlaspi erraticum</name>
    <dbReference type="NCBI Taxonomy" id="1685480"/>
    <lineage>
        <taxon>Eukaryota</taxon>
        <taxon>Viridiplantae</taxon>
        <taxon>Streptophyta</taxon>
        <taxon>Embryophyta</taxon>
        <taxon>Tracheophyta</taxon>
        <taxon>Spermatophyta</taxon>
        <taxon>Magnoliopsida</taxon>
        <taxon>eudicotyledons</taxon>
        <taxon>Gunneridae</taxon>
        <taxon>Pentapetalae</taxon>
        <taxon>rosids</taxon>
        <taxon>malvids</taxon>
        <taxon>Brassicales</taxon>
        <taxon>Brassicaceae</taxon>
        <taxon>Coluteocarpeae</taxon>
        <taxon>Microthlaspi</taxon>
    </lineage>
</organism>
<gene>
    <name evidence="2" type="ORF">MERR_LOCUS11073</name>
</gene>
<dbReference type="CDD" id="cd00303">
    <property type="entry name" value="retropepsin_like"/>
    <property type="match status" value="1"/>
</dbReference>
<dbReference type="EMBL" id="CACVBM020000832">
    <property type="protein sequence ID" value="CAA7023838.1"/>
    <property type="molecule type" value="Genomic_DNA"/>
</dbReference>
<sequence>MPPEATRKEPPPEIIVENSEDTSDKDNHEELEENVIPPPASRVFKPKVKIAKKSQNGAKESNHQVPKSRAPKSTFLAKDQTGASEIAAVLSKTKIPEKLYDPGRFVLSCNIGGTTFKRSLCYLGSSVNLMPYIVAKRLGIPSFRPTKIQFVFADRSVRRPVGVVTDVQVMIEECYIPADFVVLKLDQEPRDPLILGRRFLATVGAIIDVTYVGLGEEVKRAKTSRTLPSHQKNHGLN</sequence>